<keyword evidence="5 7" id="KW-1133">Transmembrane helix</keyword>
<evidence type="ECO:0000256" key="3">
    <source>
        <dbReference type="ARBA" id="ARBA00022475"/>
    </source>
</evidence>
<evidence type="ECO:0000256" key="1">
    <source>
        <dbReference type="ARBA" id="ARBA00004651"/>
    </source>
</evidence>
<keyword evidence="2" id="KW-0813">Transport</keyword>
<evidence type="ECO:0000256" key="6">
    <source>
        <dbReference type="ARBA" id="ARBA00023136"/>
    </source>
</evidence>
<dbReference type="InterPro" id="IPR000060">
    <property type="entry name" value="BCCT_transptr"/>
</dbReference>
<dbReference type="AlphaFoldDB" id="A0A5E6RFF0"/>
<accession>A0A5E6RFF0</accession>
<sequence length="72" mass="7629">MFYNLRSNVSIGAMLQPLLGEQRVKRYAGLIDTLAMFALVAATALFLGTGALTLSGGLSQHIGGETMPFLRG</sequence>
<keyword evidence="4 7" id="KW-0812">Transmembrane</keyword>
<evidence type="ECO:0000313" key="9">
    <source>
        <dbReference type="Proteomes" id="UP000326953"/>
    </source>
</evidence>
<dbReference type="Pfam" id="PF02028">
    <property type="entry name" value="BCCT"/>
    <property type="match status" value="1"/>
</dbReference>
<proteinExistence type="predicted"/>
<comment type="subcellular location">
    <subcellularLocation>
        <location evidence="1">Cell membrane</location>
        <topology evidence="1">Multi-pass membrane protein</topology>
    </subcellularLocation>
</comment>
<dbReference type="GO" id="GO:0022857">
    <property type="term" value="F:transmembrane transporter activity"/>
    <property type="evidence" value="ECO:0007669"/>
    <property type="project" value="InterPro"/>
</dbReference>
<reference evidence="8 9" key="1">
    <citation type="submission" date="2019-09" db="EMBL/GenBank/DDBJ databases">
        <authorList>
            <person name="Chandra G."/>
            <person name="Truman W A."/>
        </authorList>
    </citation>
    <scope>NUCLEOTIDE SEQUENCE [LARGE SCALE GENOMIC DNA]</scope>
    <source>
        <strain evidence="8">PS662</strain>
    </source>
</reference>
<evidence type="ECO:0000256" key="5">
    <source>
        <dbReference type="ARBA" id="ARBA00022989"/>
    </source>
</evidence>
<evidence type="ECO:0000256" key="2">
    <source>
        <dbReference type="ARBA" id="ARBA00022448"/>
    </source>
</evidence>
<evidence type="ECO:0000256" key="4">
    <source>
        <dbReference type="ARBA" id="ARBA00022692"/>
    </source>
</evidence>
<evidence type="ECO:0000256" key="7">
    <source>
        <dbReference type="SAM" id="Phobius"/>
    </source>
</evidence>
<dbReference type="Proteomes" id="UP000326953">
    <property type="component" value="Unassembled WGS sequence"/>
</dbReference>
<keyword evidence="3" id="KW-1003">Cell membrane</keyword>
<name>A0A5E6RFF0_PSEFL</name>
<protein>
    <submittedName>
        <fullName evidence="8">Uncharacterized protein</fullName>
    </submittedName>
</protein>
<dbReference type="GO" id="GO:0005886">
    <property type="term" value="C:plasma membrane"/>
    <property type="evidence" value="ECO:0007669"/>
    <property type="project" value="UniProtKB-SubCell"/>
</dbReference>
<gene>
    <name evidence="8" type="ORF">PS662_01593</name>
</gene>
<evidence type="ECO:0000313" key="8">
    <source>
        <dbReference type="EMBL" id="VVM66811.1"/>
    </source>
</evidence>
<feature type="transmembrane region" description="Helical" evidence="7">
    <location>
        <begin position="27"/>
        <end position="48"/>
    </location>
</feature>
<dbReference type="EMBL" id="CABVHK010000004">
    <property type="protein sequence ID" value="VVM66811.1"/>
    <property type="molecule type" value="Genomic_DNA"/>
</dbReference>
<keyword evidence="6 7" id="KW-0472">Membrane</keyword>
<organism evidence="8 9">
    <name type="scientific">Pseudomonas fluorescens</name>
    <dbReference type="NCBI Taxonomy" id="294"/>
    <lineage>
        <taxon>Bacteria</taxon>
        <taxon>Pseudomonadati</taxon>
        <taxon>Pseudomonadota</taxon>
        <taxon>Gammaproteobacteria</taxon>
        <taxon>Pseudomonadales</taxon>
        <taxon>Pseudomonadaceae</taxon>
        <taxon>Pseudomonas</taxon>
    </lineage>
</organism>